<evidence type="ECO:0000313" key="1">
    <source>
        <dbReference type="EMBL" id="JAP30982.1"/>
    </source>
</evidence>
<protein>
    <submittedName>
        <fullName evidence="1">Putative ovule protein</fullName>
    </submittedName>
</protein>
<accession>A0A0V0IGA8</accession>
<sequence>MVHMYHFVNKSVFIELKLIIKLIFKIQKYHVDFKKLPHSFFPPLDPTQINKNPIHLLLKHKMSLSQI</sequence>
<organism evidence="1">
    <name type="scientific">Solanum chacoense</name>
    <name type="common">Chaco potato</name>
    <dbReference type="NCBI Taxonomy" id="4108"/>
    <lineage>
        <taxon>Eukaryota</taxon>
        <taxon>Viridiplantae</taxon>
        <taxon>Streptophyta</taxon>
        <taxon>Embryophyta</taxon>
        <taxon>Tracheophyta</taxon>
        <taxon>Spermatophyta</taxon>
        <taxon>Magnoliopsida</taxon>
        <taxon>eudicotyledons</taxon>
        <taxon>Gunneridae</taxon>
        <taxon>Pentapetalae</taxon>
        <taxon>asterids</taxon>
        <taxon>lamiids</taxon>
        <taxon>Solanales</taxon>
        <taxon>Solanaceae</taxon>
        <taxon>Solanoideae</taxon>
        <taxon>Solaneae</taxon>
        <taxon>Solanum</taxon>
    </lineage>
</organism>
<proteinExistence type="predicted"/>
<dbReference type="AlphaFoldDB" id="A0A0V0IGA8"/>
<name>A0A0V0IGA8_SOLCH</name>
<dbReference type="EMBL" id="GEDG01007515">
    <property type="protein sequence ID" value="JAP30982.1"/>
    <property type="molecule type" value="Transcribed_RNA"/>
</dbReference>
<reference evidence="1" key="1">
    <citation type="submission" date="2015-12" db="EMBL/GenBank/DDBJ databases">
        <title>Gene expression during late stages of embryo sac development: a critical building block for successful pollen-pistil interactions.</title>
        <authorList>
            <person name="Liu Y."/>
            <person name="Joly V."/>
            <person name="Sabar M."/>
            <person name="Matton D.P."/>
        </authorList>
    </citation>
    <scope>NUCLEOTIDE SEQUENCE</scope>
</reference>